<dbReference type="GO" id="GO:0071555">
    <property type="term" value="P:cell wall organization"/>
    <property type="evidence" value="ECO:0007669"/>
    <property type="project" value="TreeGrafter"/>
</dbReference>
<feature type="transmembrane region" description="Helical" evidence="8">
    <location>
        <begin position="236"/>
        <end position="254"/>
    </location>
</feature>
<evidence type="ECO:0000313" key="10">
    <source>
        <dbReference type="Proteomes" id="UP000272193"/>
    </source>
</evidence>
<dbReference type="InterPro" id="IPR000715">
    <property type="entry name" value="Glycosyl_transferase_4"/>
</dbReference>
<dbReference type="GO" id="GO:0005886">
    <property type="term" value="C:plasma membrane"/>
    <property type="evidence" value="ECO:0007669"/>
    <property type="project" value="UniProtKB-SubCell"/>
</dbReference>
<dbReference type="GO" id="GO:0009103">
    <property type="term" value="P:lipopolysaccharide biosynthetic process"/>
    <property type="evidence" value="ECO:0007669"/>
    <property type="project" value="TreeGrafter"/>
</dbReference>
<keyword evidence="7" id="KW-0460">Magnesium</keyword>
<accession>A0A3N4V0A1</accession>
<dbReference type="AlphaFoldDB" id="A0A3N4V0A1"/>
<feature type="transmembrane region" description="Helical" evidence="8">
    <location>
        <begin position="344"/>
        <end position="360"/>
    </location>
</feature>
<comment type="subcellular location">
    <subcellularLocation>
        <location evidence="1">Cell membrane</location>
        <topology evidence="1">Multi-pass membrane protein</topology>
    </subcellularLocation>
</comment>
<dbReference type="RefSeq" id="WP_124220922.1">
    <property type="nucleotide sequence ID" value="NZ_RKQL01000001.1"/>
</dbReference>
<dbReference type="Proteomes" id="UP000272193">
    <property type="component" value="Unassembled WGS sequence"/>
</dbReference>
<feature type="binding site" evidence="7">
    <location>
        <position position="173"/>
    </location>
    <ligand>
        <name>Mg(2+)</name>
        <dbReference type="ChEBI" id="CHEBI:18420"/>
    </ligand>
</feature>
<reference evidence="9 10" key="1">
    <citation type="submission" date="2018-11" db="EMBL/GenBank/DDBJ databases">
        <title>Genomic Encyclopedia of Type Strains, Phase IV (KMG-IV): sequencing the most valuable type-strain genomes for metagenomic binning, comparative biology and taxonomic classification.</title>
        <authorList>
            <person name="Goeker M."/>
        </authorList>
    </citation>
    <scope>NUCLEOTIDE SEQUENCE [LARGE SCALE GENOMIC DNA]</scope>
    <source>
        <strain evidence="9 10">DSM 101684</strain>
    </source>
</reference>
<keyword evidence="4 8" id="KW-0812">Transmembrane</keyword>
<evidence type="ECO:0000256" key="2">
    <source>
        <dbReference type="ARBA" id="ARBA00022475"/>
    </source>
</evidence>
<feature type="transmembrane region" description="Helical" evidence="8">
    <location>
        <begin position="204"/>
        <end position="224"/>
    </location>
</feature>
<dbReference type="EMBL" id="RKQL01000001">
    <property type="protein sequence ID" value="RPE73219.1"/>
    <property type="molecule type" value="Genomic_DNA"/>
</dbReference>
<keyword evidence="2" id="KW-1003">Cell membrane</keyword>
<evidence type="ECO:0000256" key="4">
    <source>
        <dbReference type="ARBA" id="ARBA00022692"/>
    </source>
</evidence>
<feature type="transmembrane region" description="Helical" evidence="8">
    <location>
        <begin position="118"/>
        <end position="138"/>
    </location>
</feature>
<name>A0A3N4V0A1_9BURK</name>
<evidence type="ECO:0000256" key="3">
    <source>
        <dbReference type="ARBA" id="ARBA00022679"/>
    </source>
</evidence>
<keyword evidence="5 8" id="KW-1133">Transmembrane helix</keyword>
<comment type="caution">
    <text evidence="9">The sequence shown here is derived from an EMBL/GenBank/DDBJ whole genome shotgun (WGS) entry which is preliminary data.</text>
</comment>
<feature type="transmembrane region" description="Helical" evidence="8">
    <location>
        <begin position="89"/>
        <end position="106"/>
    </location>
</feature>
<keyword evidence="7" id="KW-0479">Metal-binding</keyword>
<feature type="transmembrane region" description="Helical" evidence="8">
    <location>
        <begin position="150"/>
        <end position="169"/>
    </location>
</feature>
<sequence>MNSIGDFWRVAAWAGGGAFLASLLTAGLIVGTRGRHLHLTGDRPGDGPQKQHDEDTPRIGGVAVAAGLAAAAGIDAACLGASLRGAFPAGASGWLLALLPLLLLGLTEDVRKSLSVRLRLAVAIACGAAAWWLAGVRIEALGIGWVDAALAHASWLSLGVTAVAVAGLVHAMNIVDGLHGLLAGIALTVLMAVAAVAWRYGDLGLFSAAIVTVGAVAGFAVFNFPRGVLFCGDGGAYLIGFVCASLLIVLVRAHPTVSPWFALAAALHPVTETLYSAWRRFRAGHSPTAPDARHFHSLWSAWLAVRQARGERIWGGPNAGAAWRTVVFAAMPPLFALGFETQTYVLQVICVAYVVAYLAWTKRLEQAMANAERSASIRRG</sequence>
<organism evidence="9 10">
    <name type="scientific">Tibeticola sediminis</name>
    <dbReference type="NCBI Taxonomy" id="1917811"/>
    <lineage>
        <taxon>Bacteria</taxon>
        <taxon>Pseudomonadati</taxon>
        <taxon>Pseudomonadota</taxon>
        <taxon>Betaproteobacteria</taxon>
        <taxon>Burkholderiales</taxon>
        <taxon>Comamonadaceae</taxon>
        <taxon>Tibeticola</taxon>
    </lineage>
</organism>
<feature type="binding site" evidence="7">
    <location>
        <position position="233"/>
    </location>
    <ligand>
        <name>Mg(2+)</name>
        <dbReference type="ChEBI" id="CHEBI:18420"/>
    </ligand>
</feature>
<dbReference type="GO" id="GO:0046872">
    <property type="term" value="F:metal ion binding"/>
    <property type="evidence" value="ECO:0007669"/>
    <property type="project" value="UniProtKB-KW"/>
</dbReference>
<dbReference type="GO" id="GO:0044038">
    <property type="term" value="P:cell wall macromolecule biosynthetic process"/>
    <property type="evidence" value="ECO:0007669"/>
    <property type="project" value="TreeGrafter"/>
</dbReference>
<evidence type="ECO:0000256" key="1">
    <source>
        <dbReference type="ARBA" id="ARBA00004651"/>
    </source>
</evidence>
<feature type="transmembrane region" description="Helical" evidence="8">
    <location>
        <begin position="59"/>
        <end position="83"/>
    </location>
</feature>
<feature type="transmembrane region" description="Helical" evidence="8">
    <location>
        <begin position="12"/>
        <end position="30"/>
    </location>
</feature>
<evidence type="ECO:0000256" key="7">
    <source>
        <dbReference type="PIRSR" id="PIRSR600715-1"/>
    </source>
</evidence>
<comment type="cofactor">
    <cofactor evidence="7">
        <name>Mg(2+)</name>
        <dbReference type="ChEBI" id="CHEBI:18420"/>
    </cofactor>
</comment>
<proteinExistence type="predicted"/>
<evidence type="ECO:0000256" key="6">
    <source>
        <dbReference type="ARBA" id="ARBA00023136"/>
    </source>
</evidence>
<evidence type="ECO:0000256" key="8">
    <source>
        <dbReference type="SAM" id="Phobius"/>
    </source>
</evidence>
<gene>
    <name evidence="9" type="ORF">EDC62_0930</name>
</gene>
<feature type="transmembrane region" description="Helical" evidence="8">
    <location>
        <begin position="181"/>
        <end position="198"/>
    </location>
</feature>
<dbReference type="OrthoDB" id="9783652at2"/>
<dbReference type="PANTHER" id="PTHR22926">
    <property type="entry name" value="PHOSPHO-N-ACETYLMURAMOYL-PENTAPEPTIDE-TRANSFERASE"/>
    <property type="match status" value="1"/>
</dbReference>
<keyword evidence="10" id="KW-1185">Reference proteome</keyword>
<keyword evidence="6 8" id="KW-0472">Membrane</keyword>
<dbReference type="CDD" id="cd06853">
    <property type="entry name" value="GT_WecA_like"/>
    <property type="match status" value="1"/>
</dbReference>
<dbReference type="Pfam" id="PF00953">
    <property type="entry name" value="Glycos_transf_4"/>
    <property type="match status" value="1"/>
</dbReference>
<keyword evidence="3 9" id="KW-0808">Transferase</keyword>
<dbReference type="PANTHER" id="PTHR22926:SF3">
    <property type="entry name" value="UNDECAPRENYL-PHOSPHATE ALPHA-N-ACETYLGLUCOSAMINYL 1-PHOSPHATE TRANSFERASE"/>
    <property type="match status" value="1"/>
</dbReference>
<evidence type="ECO:0000256" key="5">
    <source>
        <dbReference type="ARBA" id="ARBA00022989"/>
    </source>
</evidence>
<protein>
    <submittedName>
        <fullName evidence="9">UDP-N-acetylmuramyl pentapeptide phosphotransferase/UDP-N-acetylglucosamine-1-phosphate transferase</fullName>
    </submittedName>
</protein>
<evidence type="ECO:0000313" key="9">
    <source>
        <dbReference type="EMBL" id="RPE73219.1"/>
    </source>
</evidence>
<dbReference type="GO" id="GO:0016780">
    <property type="term" value="F:phosphotransferase activity, for other substituted phosphate groups"/>
    <property type="evidence" value="ECO:0007669"/>
    <property type="project" value="InterPro"/>
</dbReference>